<dbReference type="EMBL" id="SJZF01000011">
    <property type="protein sequence ID" value="TFU26182.1"/>
    <property type="molecule type" value="Genomic_DNA"/>
</dbReference>
<dbReference type="OrthoDB" id="1807756at2"/>
<protein>
    <submittedName>
        <fullName evidence="2">Phage virion morphogenesis protein</fullName>
    </submittedName>
</protein>
<dbReference type="InterPro" id="IPR006522">
    <property type="entry name" value="Phage_virion_morphogenesis"/>
</dbReference>
<dbReference type="Proteomes" id="UP000297244">
    <property type="component" value="Unassembled WGS sequence"/>
</dbReference>
<dbReference type="Proteomes" id="UP000297668">
    <property type="component" value="Unassembled WGS sequence"/>
</dbReference>
<evidence type="ECO:0000313" key="3">
    <source>
        <dbReference type="Proteomes" id="UP000297244"/>
    </source>
</evidence>
<dbReference type="AlphaFoldDB" id="A0A4Y9EYD6"/>
<dbReference type="NCBIfam" id="TIGR01635">
    <property type="entry name" value="tail_comp_S"/>
    <property type="match status" value="1"/>
</dbReference>
<accession>A0A4Y9EYD6</accession>
<reference evidence="3 4" key="1">
    <citation type="submission" date="2019-03" db="EMBL/GenBank/DDBJ databases">
        <title>Thermus tengchongensis species for the arsenic transformation mechanism.</title>
        <authorList>
            <person name="Yuan G.C."/>
        </authorList>
    </citation>
    <scope>NUCLEOTIDE SEQUENCE [LARGE SCALE GENOMIC DNA]</scope>
    <source>
        <strain evidence="2 4">15W</strain>
        <strain evidence="1 3">15Y</strain>
    </source>
</reference>
<sequence>MCPGEAGLHPGKPGGLLVGVRLSGDWRKLSSALHRLAGGLPEEVPKAVAEGILSRTLRRFDEQRAPDGTPWPPLSPATLLGELRAKDRLKGGGYSKRALERVAKRKALIMTGRLKNSIGWKVVGSRIYVGTNVVYARIHQFGGYAGRGRKVRIPARPYLGISQEDLREAEEVLREWLRRRTR</sequence>
<evidence type="ECO:0000313" key="4">
    <source>
        <dbReference type="Proteomes" id="UP000297668"/>
    </source>
</evidence>
<evidence type="ECO:0000313" key="2">
    <source>
        <dbReference type="EMBL" id="TFU26182.1"/>
    </source>
</evidence>
<dbReference type="Pfam" id="PF05069">
    <property type="entry name" value="Phage_tail_S"/>
    <property type="match status" value="1"/>
</dbReference>
<name>A0A4Y9EYD6_9DEIN</name>
<keyword evidence="3" id="KW-1185">Reference proteome</keyword>
<proteinExistence type="predicted"/>
<comment type="caution">
    <text evidence="2">The sequence shown here is derived from an EMBL/GenBank/DDBJ whole genome shotgun (WGS) entry which is preliminary data.</text>
</comment>
<organism evidence="2 4">
    <name type="scientific">Thermus tengchongensis</name>
    <dbReference type="NCBI Taxonomy" id="1214928"/>
    <lineage>
        <taxon>Bacteria</taxon>
        <taxon>Thermotogati</taxon>
        <taxon>Deinococcota</taxon>
        <taxon>Deinococci</taxon>
        <taxon>Thermales</taxon>
        <taxon>Thermaceae</taxon>
        <taxon>Thermus</taxon>
    </lineage>
</organism>
<evidence type="ECO:0000313" key="1">
    <source>
        <dbReference type="EMBL" id="TFU17544.1"/>
    </source>
</evidence>
<gene>
    <name evidence="1" type="ORF">E0489_01840</name>
    <name evidence="2" type="ORF">E0687_07265</name>
</gene>
<dbReference type="EMBL" id="SKBL01000002">
    <property type="protein sequence ID" value="TFU17544.1"/>
    <property type="molecule type" value="Genomic_DNA"/>
</dbReference>